<reference evidence="2 3" key="1">
    <citation type="submission" date="2014-06" db="EMBL/GenBank/DDBJ databases">
        <title>Whole Genome Sequences of Three Symbiotic Endozoicomonas Bacteria.</title>
        <authorList>
            <person name="Neave M.J."/>
            <person name="Apprill A."/>
            <person name="Voolstra C.R."/>
        </authorList>
    </citation>
    <scope>NUCLEOTIDE SEQUENCE [LARGE SCALE GENOMIC DNA]</scope>
    <source>
        <strain evidence="2 3">DSM 25634</strain>
    </source>
</reference>
<evidence type="ECO:0000313" key="3">
    <source>
        <dbReference type="Proteomes" id="UP000028073"/>
    </source>
</evidence>
<keyword evidence="1" id="KW-0732">Signal</keyword>
<dbReference type="Gene3D" id="2.40.128.130">
    <property type="entry name" value="Autotransporter beta-domain"/>
    <property type="match status" value="1"/>
</dbReference>
<feature type="signal peptide" evidence="1">
    <location>
        <begin position="1"/>
        <end position="29"/>
    </location>
</feature>
<evidence type="ECO:0000256" key="1">
    <source>
        <dbReference type="SAM" id="SignalP"/>
    </source>
</evidence>
<dbReference type="InterPro" id="IPR036709">
    <property type="entry name" value="Autotransporte_beta_dom_sf"/>
</dbReference>
<dbReference type="AlphaFoldDB" id="A0A081NIG6"/>
<comment type="caution">
    <text evidence="2">The sequence shown here is derived from an EMBL/GenBank/DDBJ whole genome shotgun (WGS) entry which is preliminary data.</text>
</comment>
<organism evidence="2 3">
    <name type="scientific">Endozoicomonas numazuensis</name>
    <dbReference type="NCBI Taxonomy" id="1137799"/>
    <lineage>
        <taxon>Bacteria</taxon>
        <taxon>Pseudomonadati</taxon>
        <taxon>Pseudomonadota</taxon>
        <taxon>Gammaproteobacteria</taxon>
        <taxon>Oceanospirillales</taxon>
        <taxon>Endozoicomonadaceae</taxon>
        <taxon>Endozoicomonas</taxon>
    </lineage>
</organism>
<dbReference type="Proteomes" id="UP000028073">
    <property type="component" value="Unassembled WGS sequence"/>
</dbReference>
<sequence length="166" mass="17759">MKHLSPFKTSGLKALTLAITGAMTTAALASHPLYKSVYSFGDSLSDTGNPGPSLTEASIATKINIKAQSSGGSAFANITRERFFSDLTVNYLNLDHHNKRGFNLSSQQRRESSSTSGKLYGAVLDAGHALYDDGLIKADPIVTGSYQLAKANDHETDYQMIQLGIS</sequence>
<accession>A0A081NIG6</accession>
<keyword evidence="3" id="KW-1185">Reference proteome</keyword>
<dbReference type="OrthoDB" id="5292073at2"/>
<dbReference type="RefSeq" id="WP_034835380.1">
    <property type="nucleotide sequence ID" value="NZ_JOKH01000002.1"/>
</dbReference>
<name>A0A081NIG6_9GAMM</name>
<dbReference type="EMBL" id="JOKH01000002">
    <property type="protein sequence ID" value="KEQ18239.1"/>
    <property type="molecule type" value="Genomic_DNA"/>
</dbReference>
<proteinExistence type="predicted"/>
<protein>
    <submittedName>
        <fullName evidence="2">Uncharacterized protein</fullName>
    </submittedName>
</protein>
<evidence type="ECO:0000313" key="2">
    <source>
        <dbReference type="EMBL" id="KEQ18239.1"/>
    </source>
</evidence>
<gene>
    <name evidence="2" type="ORF">GZ78_11965</name>
</gene>
<feature type="chain" id="PRO_5001760843" evidence="1">
    <location>
        <begin position="30"/>
        <end position="166"/>
    </location>
</feature>